<dbReference type="OrthoDB" id="190266at2"/>
<dbReference type="InterPro" id="IPR032875">
    <property type="entry name" value="Succ_CoA_lig_flav_dom"/>
</dbReference>
<dbReference type="Gene3D" id="3.30.470.20">
    <property type="entry name" value="ATP-grasp fold, B domain"/>
    <property type="match status" value="1"/>
</dbReference>
<dbReference type="Gene3D" id="3.40.50.261">
    <property type="entry name" value="Succinyl-CoA synthetase domains"/>
    <property type="match status" value="2"/>
</dbReference>
<evidence type="ECO:0000259" key="2">
    <source>
        <dbReference type="SMART" id="SM00881"/>
    </source>
</evidence>
<dbReference type="Pfam" id="PF13607">
    <property type="entry name" value="Succ_CoA_lig"/>
    <property type="match status" value="1"/>
</dbReference>
<feature type="domain" description="CoA-binding" evidence="2">
    <location>
        <begin position="8"/>
        <end position="103"/>
    </location>
</feature>
<dbReference type="InterPro" id="IPR003781">
    <property type="entry name" value="CoA-bd"/>
</dbReference>
<evidence type="ECO:0000256" key="1">
    <source>
        <dbReference type="SAM" id="MobiDB-lite"/>
    </source>
</evidence>
<dbReference type="PANTHER" id="PTHR42793">
    <property type="entry name" value="COA BINDING DOMAIN CONTAINING PROTEIN"/>
    <property type="match status" value="1"/>
</dbReference>
<keyword evidence="4" id="KW-1185">Reference proteome</keyword>
<dbReference type="Pfam" id="PF13549">
    <property type="entry name" value="ATP-grasp_5"/>
    <property type="match status" value="1"/>
</dbReference>
<sequence>MPADLQPLFRPGRVAVIGASRGGGKLGAVMARSLAGYAGGVALVNARSADPAAGIHPSVAAAVAAEGPIDLAVFCVPAAVTAAGLAEAADAGVRAAVVCAGGFAEAGGPGLGHQADVEAVVAATGLRLLGPNTSGFFVPGRGLTASFVPGVERIPAGRVAVVAASGGVNHALSFQLAGSGVGISLGVGLGLGVGVGTADVLHHLATDPETAAVALHLETVVDGPGLLAAVTTLSAVKPVVALVVGRTDVGEFARSHTGALATSWKTTRAVLRQAGAVVVDDERALLDAVTGLSGRRLPPHPCPGLALVTGQAGPGLLVADAVASAGGRLPTLTDATQARLRDLLPPLTYQANPVDTGRPGPGFADVLATVAADPGVDLVAVYGLAEPDVVDLPAAAAQAGLPDVAPTVLGTGGLPADVQTVVRSATALDLPTVASPSALATATMALVQDAVARHRRQDPPTPRPRAWTRGPWDEDQAKTLLDDWGIATPPRMRCLDREQAETALDCVPGPVAVKILDAAVLHKTEIGGVHLGVRTAEELAAALDRLADIGAKQFLVEAMAPSGVDLVVGVRRDPVFGPVALVGLGGTAAEAYGDVAIRALPAGPAEIAAMVDDLQAAALLDGWRGGPVLDRGDLVTVVTALGDALLSAPDVAEIEINPLRLTVDGLIALDAVIVPVSPVPDDTDSPTIESEVDHAPAHH</sequence>
<evidence type="ECO:0000313" key="4">
    <source>
        <dbReference type="Proteomes" id="UP000306985"/>
    </source>
</evidence>
<dbReference type="SUPFAM" id="SSF56059">
    <property type="entry name" value="Glutathione synthetase ATP-binding domain-like"/>
    <property type="match status" value="1"/>
</dbReference>
<feature type="region of interest" description="Disordered" evidence="1">
    <location>
        <begin position="680"/>
        <end position="699"/>
    </location>
</feature>
<dbReference type="Pfam" id="PF13380">
    <property type="entry name" value="CoA_binding_2"/>
    <property type="match status" value="1"/>
</dbReference>
<feature type="region of interest" description="Disordered" evidence="1">
    <location>
        <begin position="452"/>
        <end position="471"/>
    </location>
</feature>
<dbReference type="Proteomes" id="UP000306985">
    <property type="component" value="Unassembled WGS sequence"/>
</dbReference>
<proteinExistence type="predicted"/>
<dbReference type="Gene3D" id="3.30.1490.20">
    <property type="entry name" value="ATP-grasp fold, A domain"/>
    <property type="match status" value="1"/>
</dbReference>
<accession>A0A4U6QNY1</accession>
<dbReference type="SUPFAM" id="SSF52210">
    <property type="entry name" value="Succinyl-CoA synthetase domains"/>
    <property type="match status" value="2"/>
</dbReference>
<keyword evidence="3" id="KW-0436">Ligase</keyword>
<dbReference type="RefSeq" id="WP_137449077.1">
    <property type="nucleotide sequence ID" value="NZ_SZZH01000001.1"/>
</dbReference>
<dbReference type="EMBL" id="SZZH01000001">
    <property type="protein sequence ID" value="TKV61772.1"/>
    <property type="molecule type" value="Genomic_DNA"/>
</dbReference>
<dbReference type="AlphaFoldDB" id="A0A4U6QNY1"/>
<name>A0A4U6QNY1_9ACTN</name>
<comment type="caution">
    <text evidence="3">The sequence shown here is derived from an EMBL/GenBank/DDBJ whole genome shotgun (WGS) entry which is preliminary data.</text>
</comment>
<dbReference type="PANTHER" id="PTHR42793:SF1">
    <property type="entry name" value="PEPTIDYL-LYSINE N-ACETYLTRANSFERASE PATZ"/>
    <property type="match status" value="1"/>
</dbReference>
<protein>
    <submittedName>
        <fullName evidence="3">Acetate--CoA ligase family protein</fullName>
    </submittedName>
</protein>
<dbReference type="GO" id="GO:0005524">
    <property type="term" value="F:ATP binding"/>
    <property type="evidence" value="ECO:0007669"/>
    <property type="project" value="InterPro"/>
</dbReference>
<dbReference type="InterPro" id="IPR016102">
    <property type="entry name" value="Succinyl-CoA_synth-like"/>
</dbReference>
<dbReference type="GO" id="GO:0016874">
    <property type="term" value="F:ligase activity"/>
    <property type="evidence" value="ECO:0007669"/>
    <property type="project" value="UniProtKB-KW"/>
</dbReference>
<dbReference type="Gene3D" id="3.40.50.720">
    <property type="entry name" value="NAD(P)-binding Rossmann-like Domain"/>
    <property type="match status" value="1"/>
</dbReference>
<dbReference type="InterPro" id="IPR036291">
    <property type="entry name" value="NAD(P)-bd_dom_sf"/>
</dbReference>
<dbReference type="SUPFAM" id="SSF51735">
    <property type="entry name" value="NAD(P)-binding Rossmann-fold domains"/>
    <property type="match status" value="1"/>
</dbReference>
<evidence type="ECO:0000313" key="3">
    <source>
        <dbReference type="EMBL" id="TKV61772.1"/>
    </source>
</evidence>
<dbReference type="InterPro" id="IPR013815">
    <property type="entry name" value="ATP_grasp_subdomain_1"/>
</dbReference>
<dbReference type="SMART" id="SM00881">
    <property type="entry name" value="CoA_binding"/>
    <property type="match status" value="1"/>
</dbReference>
<organism evidence="3 4">
    <name type="scientific">Nakamurella flava</name>
    <dbReference type="NCBI Taxonomy" id="2576308"/>
    <lineage>
        <taxon>Bacteria</taxon>
        <taxon>Bacillati</taxon>
        <taxon>Actinomycetota</taxon>
        <taxon>Actinomycetes</taxon>
        <taxon>Nakamurellales</taxon>
        <taxon>Nakamurellaceae</taxon>
        <taxon>Nakamurella</taxon>
    </lineage>
</organism>
<reference evidence="3 4" key="1">
    <citation type="submission" date="2019-05" db="EMBL/GenBank/DDBJ databases">
        <title>Nakamurella sp. N5BH11, whole genome shotgun sequence.</title>
        <authorList>
            <person name="Tuo L."/>
        </authorList>
    </citation>
    <scope>NUCLEOTIDE SEQUENCE [LARGE SCALE GENOMIC DNA]</scope>
    <source>
        <strain evidence="3 4">N5BH11</strain>
    </source>
</reference>
<gene>
    <name evidence="3" type="ORF">FDO65_09580</name>
</gene>